<dbReference type="EMBL" id="LN831776">
    <property type="protein sequence ID" value="CQR56142.1"/>
    <property type="molecule type" value="Genomic_DNA"/>
</dbReference>
<name>A0A0E4CXA0_9BACL</name>
<organism evidence="1 2">
    <name type="scientific">Paenibacillus riograndensis SBR5</name>
    <dbReference type="NCBI Taxonomy" id="1073571"/>
    <lineage>
        <taxon>Bacteria</taxon>
        <taxon>Bacillati</taxon>
        <taxon>Bacillota</taxon>
        <taxon>Bacilli</taxon>
        <taxon>Bacillales</taxon>
        <taxon>Paenibacillaceae</taxon>
        <taxon>Paenibacillus</taxon>
        <taxon>Paenibacillus sonchi group</taxon>
    </lineage>
</organism>
<dbReference type="PATRIC" id="fig|1073571.4.peg.3994"/>
<dbReference type="AlphaFoldDB" id="A0A0E4CXA0"/>
<accession>A0A0E4CXA0</accession>
<reference evidence="2" key="1">
    <citation type="submission" date="2015-03" db="EMBL/GenBank/DDBJ databases">
        <authorList>
            <person name="Wibberg D."/>
        </authorList>
    </citation>
    <scope>NUCLEOTIDE SEQUENCE [LARGE SCALE GENOMIC DNA]</scope>
</reference>
<evidence type="ECO:0000313" key="1">
    <source>
        <dbReference type="EMBL" id="CQR56142.1"/>
    </source>
</evidence>
<dbReference type="STRING" id="483937.AMQ84_09580"/>
<dbReference type="KEGG" id="pri:PRIO_3739"/>
<dbReference type="Proteomes" id="UP000033163">
    <property type="component" value="Chromosome I"/>
</dbReference>
<dbReference type="HOGENOM" id="CLU_2509598_0_0_9"/>
<gene>
    <name evidence="1" type="ORF">PRIO_3739</name>
</gene>
<protein>
    <submittedName>
        <fullName evidence="1">Uncharacterized protein</fullName>
    </submittedName>
</protein>
<sequence>MSMKKAFFILSFNGINGTNNGGKGCFGWLQCRLKPGISDVKGRLARIGSSFRQGKGFHSLYFCFSTKNNKKKGWISKVGMKLATY</sequence>
<evidence type="ECO:0000313" key="2">
    <source>
        <dbReference type="Proteomes" id="UP000033163"/>
    </source>
</evidence>
<proteinExistence type="predicted"/>